<dbReference type="InterPro" id="IPR029063">
    <property type="entry name" value="SAM-dependent_MTases_sf"/>
</dbReference>
<dbReference type="Proteomes" id="UP000319576">
    <property type="component" value="Chromosome"/>
</dbReference>
<sequence>MNPLKRVYRALVPAGLRKAAAAKRFHLERALAHAPARRAAAARLWAAAGQPVRPVRTPFGVVFADVRDAGVGLPLYCEGVWEPAETRVLQATLRPGMTYLDVGANIGYFVALAAAAVGPGGRVVGVEPDPYNFGLLSRTVRHNRLAHVTLLNMAAGPEAGTARLFKSRRNLGDHRLYADGEAAGRAAVEVPVGPLDAEFAARRLPPPDVVKIDVQGYEELAFRGMGALLAGDRPMTVLSEFWPLGIVNAGGDPAAYLQRFRLAGFACFHPAADGRLEPVAWDAVGRLIPPVDPAHPDWAMTNLVFRRGGEPG</sequence>
<dbReference type="KEGG" id="uli:ETAA1_05770"/>
<reference evidence="2 3" key="1">
    <citation type="submission" date="2019-02" db="EMBL/GenBank/DDBJ databases">
        <title>Deep-cultivation of Planctomycetes and their phenomic and genomic characterization uncovers novel biology.</title>
        <authorList>
            <person name="Wiegand S."/>
            <person name="Jogler M."/>
            <person name="Boedeker C."/>
            <person name="Pinto D."/>
            <person name="Vollmers J."/>
            <person name="Rivas-Marin E."/>
            <person name="Kohn T."/>
            <person name="Peeters S.H."/>
            <person name="Heuer A."/>
            <person name="Rast P."/>
            <person name="Oberbeckmann S."/>
            <person name="Bunk B."/>
            <person name="Jeske O."/>
            <person name="Meyerdierks A."/>
            <person name="Storesund J.E."/>
            <person name="Kallscheuer N."/>
            <person name="Luecker S."/>
            <person name="Lage O.M."/>
            <person name="Pohl T."/>
            <person name="Merkel B.J."/>
            <person name="Hornburger P."/>
            <person name="Mueller R.-W."/>
            <person name="Bruemmer F."/>
            <person name="Labrenz M."/>
            <person name="Spormann A.M."/>
            <person name="Op den Camp H."/>
            <person name="Overmann J."/>
            <person name="Amann R."/>
            <person name="Jetten M.S.M."/>
            <person name="Mascher T."/>
            <person name="Medema M.H."/>
            <person name="Devos D.P."/>
            <person name="Kaster A.-K."/>
            <person name="Ovreas L."/>
            <person name="Rohde M."/>
            <person name="Galperin M.Y."/>
            <person name="Jogler C."/>
        </authorList>
    </citation>
    <scope>NUCLEOTIDE SEQUENCE [LARGE SCALE GENOMIC DNA]</scope>
    <source>
        <strain evidence="2 3">ETA_A1</strain>
    </source>
</reference>
<dbReference type="RefSeq" id="WP_145234131.1">
    <property type="nucleotide sequence ID" value="NZ_CP036273.1"/>
</dbReference>
<protein>
    <submittedName>
        <fullName evidence="2">Methyltransferase domain protein</fullName>
    </submittedName>
</protein>
<dbReference type="NCBIfam" id="TIGR01444">
    <property type="entry name" value="fkbM_fam"/>
    <property type="match status" value="1"/>
</dbReference>
<accession>A0A517XMD9</accession>
<dbReference type="OrthoDB" id="5329963at2"/>
<name>A0A517XMD9_9BACT</name>
<dbReference type="SUPFAM" id="SSF53335">
    <property type="entry name" value="S-adenosyl-L-methionine-dependent methyltransferases"/>
    <property type="match status" value="1"/>
</dbReference>
<feature type="domain" description="Methyltransferase FkbM" evidence="1">
    <location>
        <begin position="101"/>
        <end position="237"/>
    </location>
</feature>
<keyword evidence="2" id="KW-0489">Methyltransferase</keyword>
<proteinExistence type="predicted"/>
<keyword evidence="3" id="KW-1185">Reference proteome</keyword>
<gene>
    <name evidence="2" type="ORF">ETAA1_05770</name>
</gene>
<evidence type="ECO:0000259" key="1">
    <source>
        <dbReference type="Pfam" id="PF05050"/>
    </source>
</evidence>
<dbReference type="AlphaFoldDB" id="A0A517XMD9"/>
<evidence type="ECO:0000313" key="2">
    <source>
        <dbReference type="EMBL" id="QDU18684.1"/>
    </source>
</evidence>
<dbReference type="InterPro" id="IPR006342">
    <property type="entry name" value="FkbM_mtfrase"/>
</dbReference>
<dbReference type="InterPro" id="IPR052514">
    <property type="entry name" value="SAM-dependent_MTase"/>
</dbReference>
<dbReference type="PANTHER" id="PTHR34203">
    <property type="entry name" value="METHYLTRANSFERASE, FKBM FAMILY PROTEIN"/>
    <property type="match status" value="1"/>
</dbReference>
<dbReference type="Pfam" id="PF05050">
    <property type="entry name" value="Methyltransf_21"/>
    <property type="match status" value="1"/>
</dbReference>
<dbReference type="GO" id="GO:0008168">
    <property type="term" value="F:methyltransferase activity"/>
    <property type="evidence" value="ECO:0007669"/>
    <property type="project" value="UniProtKB-KW"/>
</dbReference>
<organism evidence="2 3">
    <name type="scientific">Urbifossiella limnaea</name>
    <dbReference type="NCBI Taxonomy" id="2528023"/>
    <lineage>
        <taxon>Bacteria</taxon>
        <taxon>Pseudomonadati</taxon>
        <taxon>Planctomycetota</taxon>
        <taxon>Planctomycetia</taxon>
        <taxon>Gemmatales</taxon>
        <taxon>Gemmataceae</taxon>
        <taxon>Urbifossiella</taxon>
    </lineage>
</organism>
<dbReference type="GO" id="GO:0032259">
    <property type="term" value="P:methylation"/>
    <property type="evidence" value="ECO:0007669"/>
    <property type="project" value="UniProtKB-KW"/>
</dbReference>
<dbReference type="EMBL" id="CP036273">
    <property type="protein sequence ID" value="QDU18684.1"/>
    <property type="molecule type" value="Genomic_DNA"/>
</dbReference>
<dbReference type="PANTHER" id="PTHR34203:SF15">
    <property type="entry name" value="SLL1173 PROTEIN"/>
    <property type="match status" value="1"/>
</dbReference>
<dbReference type="Gene3D" id="3.40.50.150">
    <property type="entry name" value="Vaccinia Virus protein VP39"/>
    <property type="match status" value="1"/>
</dbReference>
<keyword evidence="2" id="KW-0808">Transferase</keyword>
<evidence type="ECO:0000313" key="3">
    <source>
        <dbReference type="Proteomes" id="UP000319576"/>
    </source>
</evidence>